<proteinExistence type="predicted"/>
<sequence>MFKEHYNIPPQWFQQPPDSLLERVSAVIKARGCSTSTEQWNVPKNVATQGTGSFGDCAYLLSHMRSELDSYIPDSHHKKHNVFFYKNMLEDVGFEIIYCKERRIKDILPSDEVYINFFTSVCVLMAHVPAVKKEEFREDLFQEILKQNGRDSNGLPFHRGTIIELVVKKN</sequence>
<gene>
    <name evidence="1" type="ORF">AVEN_201810_1</name>
</gene>
<dbReference type="OrthoDB" id="6436447at2759"/>
<dbReference type="AlphaFoldDB" id="A0A4Y2MCZ1"/>
<protein>
    <submittedName>
        <fullName evidence="1">Uncharacterized protein</fullName>
    </submittedName>
</protein>
<organism evidence="1 2">
    <name type="scientific">Araneus ventricosus</name>
    <name type="common">Orbweaver spider</name>
    <name type="synonym">Epeira ventricosa</name>
    <dbReference type="NCBI Taxonomy" id="182803"/>
    <lineage>
        <taxon>Eukaryota</taxon>
        <taxon>Metazoa</taxon>
        <taxon>Ecdysozoa</taxon>
        <taxon>Arthropoda</taxon>
        <taxon>Chelicerata</taxon>
        <taxon>Arachnida</taxon>
        <taxon>Araneae</taxon>
        <taxon>Araneomorphae</taxon>
        <taxon>Entelegynae</taxon>
        <taxon>Araneoidea</taxon>
        <taxon>Araneidae</taxon>
        <taxon>Araneus</taxon>
    </lineage>
</organism>
<evidence type="ECO:0000313" key="1">
    <source>
        <dbReference type="EMBL" id="GBN24988.1"/>
    </source>
</evidence>
<name>A0A4Y2MCZ1_ARAVE</name>
<keyword evidence="2" id="KW-1185">Reference proteome</keyword>
<dbReference type="Proteomes" id="UP000499080">
    <property type="component" value="Unassembled WGS sequence"/>
</dbReference>
<evidence type="ECO:0000313" key="2">
    <source>
        <dbReference type="Proteomes" id="UP000499080"/>
    </source>
</evidence>
<comment type="caution">
    <text evidence="1">The sequence shown here is derived from an EMBL/GenBank/DDBJ whole genome shotgun (WGS) entry which is preliminary data.</text>
</comment>
<dbReference type="EMBL" id="BGPR01007189">
    <property type="protein sequence ID" value="GBN24988.1"/>
    <property type="molecule type" value="Genomic_DNA"/>
</dbReference>
<reference evidence="1 2" key="1">
    <citation type="journal article" date="2019" name="Sci. Rep.">
        <title>Orb-weaving spider Araneus ventricosus genome elucidates the spidroin gene catalogue.</title>
        <authorList>
            <person name="Kono N."/>
            <person name="Nakamura H."/>
            <person name="Ohtoshi R."/>
            <person name="Moran D.A.P."/>
            <person name="Shinohara A."/>
            <person name="Yoshida Y."/>
            <person name="Fujiwara M."/>
            <person name="Mori M."/>
            <person name="Tomita M."/>
            <person name="Arakawa K."/>
        </authorList>
    </citation>
    <scope>NUCLEOTIDE SEQUENCE [LARGE SCALE GENOMIC DNA]</scope>
</reference>
<accession>A0A4Y2MCZ1</accession>